<dbReference type="Pfam" id="PF07687">
    <property type="entry name" value="M20_dimer"/>
    <property type="match status" value="1"/>
</dbReference>
<dbReference type="Pfam" id="PF01546">
    <property type="entry name" value="Peptidase_M20"/>
    <property type="match status" value="1"/>
</dbReference>
<protein>
    <recommendedName>
        <fullName evidence="4">Peptidase M20 dimerisation domain-containing protein</fullName>
    </recommendedName>
</protein>
<dbReference type="OrthoDB" id="9761532at2"/>
<accession>A0A2C7A264</accession>
<keyword evidence="2" id="KW-0479">Metal-binding</keyword>
<dbReference type="GO" id="GO:0008233">
    <property type="term" value="F:peptidase activity"/>
    <property type="evidence" value="ECO:0007669"/>
    <property type="project" value="UniProtKB-KW"/>
</dbReference>
<proteinExistence type="predicted"/>
<keyword evidence="3" id="KW-0378">Hydrolase</keyword>
<dbReference type="Gene3D" id="3.30.70.360">
    <property type="match status" value="1"/>
</dbReference>
<evidence type="ECO:0000259" key="4">
    <source>
        <dbReference type="Pfam" id="PF07687"/>
    </source>
</evidence>
<dbReference type="EMBL" id="PDNU01000030">
    <property type="protein sequence ID" value="PHK94148.1"/>
    <property type="molecule type" value="Genomic_DNA"/>
</dbReference>
<organism evidence="5 6">
    <name type="scientific">Teichococcus rhizosphaerae</name>
    <dbReference type="NCBI Taxonomy" id="1335062"/>
    <lineage>
        <taxon>Bacteria</taxon>
        <taxon>Pseudomonadati</taxon>
        <taxon>Pseudomonadota</taxon>
        <taxon>Alphaproteobacteria</taxon>
        <taxon>Acetobacterales</taxon>
        <taxon>Roseomonadaceae</taxon>
        <taxon>Roseomonas</taxon>
    </lineage>
</organism>
<comment type="caution">
    <text evidence="5">The sequence shown here is derived from an EMBL/GenBank/DDBJ whole genome shotgun (WGS) entry which is preliminary data.</text>
</comment>
<reference evidence="5 6" key="1">
    <citation type="submission" date="2017-10" db="EMBL/GenBank/DDBJ databases">
        <authorList>
            <person name="Banno H."/>
            <person name="Chua N.-H."/>
        </authorList>
    </citation>
    <scope>NUCLEOTIDE SEQUENCE [LARGE SCALE GENOMIC DNA]</scope>
    <source>
        <strain evidence="5 6">YW11</strain>
    </source>
</reference>
<dbReference type="SUPFAM" id="SSF53187">
    <property type="entry name" value="Zn-dependent exopeptidases"/>
    <property type="match status" value="1"/>
</dbReference>
<dbReference type="Gene3D" id="3.40.630.10">
    <property type="entry name" value="Zn peptidases"/>
    <property type="match status" value="1"/>
</dbReference>
<dbReference type="InterPro" id="IPR051458">
    <property type="entry name" value="Cyt/Met_Dipeptidase"/>
</dbReference>
<evidence type="ECO:0000313" key="5">
    <source>
        <dbReference type="EMBL" id="PHK94148.1"/>
    </source>
</evidence>
<dbReference type="RefSeq" id="WP_099096252.1">
    <property type="nucleotide sequence ID" value="NZ_PDNU01000030.1"/>
</dbReference>
<sequence length="477" mass="51162">MTRDAAIAAARQTLEDGSLLETLARRVAFPTASQDPASGPHLWGYLEREIAPDLERMGFSCAIHPNPAGEGGPFLIGRRIEDPALPTLLTYGHGDTVLGMEGQWLEGLSPWVLTQRGERLYGRGIVDNKGQFTSNLVALDAVRRVRGRLGFNVVVLLETSEEVGSPGIDAFCRAHREALAADVLIASDGPRLVPEVPTLSLGTRGAISFDLRVRYREGGHHSGNWGGILANPGVRLAHALASIIDRDGKVLVRELVPEGISDSIRRALAKCRVDGGPTGPKVDPWWGEPGLSAAEKVFSWNTFEVLAFSTGNPLAPVNAVPPEAFARCQIRYTVDRPVESFVPAIRRHLAAQGFDDVVVEEVKEGADWAATRMDPEGPWPTLVAASVERSLGKAPMIVPNAGGSLPNDSFALTLGLPTVYIPHSYSGCSQHAPNEHALLPLMREALEIGAGLFWDLGEQPWPGRRGALPAFAPEGAG</sequence>
<dbReference type="AlphaFoldDB" id="A0A2C7A264"/>
<name>A0A2C7A264_9PROT</name>
<evidence type="ECO:0000313" key="6">
    <source>
        <dbReference type="Proteomes" id="UP000223527"/>
    </source>
</evidence>
<dbReference type="NCBIfam" id="NF005478">
    <property type="entry name" value="PRK07079.1"/>
    <property type="match status" value="1"/>
</dbReference>
<evidence type="ECO:0000256" key="1">
    <source>
        <dbReference type="ARBA" id="ARBA00022670"/>
    </source>
</evidence>
<dbReference type="PANTHER" id="PTHR43270:SF12">
    <property type="entry name" value="SUCCINYL-DIAMINOPIMELATE DESUCCINYLASE"/>
    <property type="match status" value="1"/>
</dbReference>
<dbReference type="Proteomes" id="UP000223527">
    <property type="component" value="Unassembled WGS sequence"/>
</dbReference>
<keyword evidence="1" id="KW-0645">Protease</keyword>
<feature type="domain" description="Peptidase M20 dimerisation" evidence="4">
    <location>
        <begin position="202"/>
        <end position="352"/>
    </location>
</feature>
<keyword evidence="6" id="KW-1185">Reference proteome</keyword>
<evidence type="ECO:0000256" key="2">
    <source>
        <dbReference type="ARBA" id="ARBA00022723"/>
    </source>
</evidence>
<dbReference type="PANTHER" id="PTHR43270">
    <property type="entry name" value="BETA-ALA-HIS DIPEPTIDASE"/>
    <property type="match status" value="1"/>
</dbReference>
<gene>
    <name evidence="5" type="ORF">CR162_14490</name>
</gene>
<dbReference type="InterPro" id="IPR002933">
    <property type="entry name" value="Peptidase_M20"/>
</dbReference>
<dbReference type="GO" id="GO:0046872">
    <property type="term" value="F:metal ion binding"/>
    <property type="evidence" value="ECO:0007669"/>
    <property type="project" value="UniProtKB-KW"/>
</dbReference>
<dbReference type="InterPro" id="IPR011650">
    <property type="entry name" value="Peptidase_M20_dimer"/>
</dbReference>
<dbReference type="GO" id="GO:0006508">
    <property type="term" value="P:proteolysis"/>
    <property type="evidence" value="ECO:0007669"/>
    <property type="project" value="UniProtKB-KW"/>
</dbReference>
<evidence type="ECO:0000256" key="3">
    <source>
        <dbReference type="ARBA" id="ARBA00022801"/>
    </source>
</evidence>